<dbReference type="InterPro" id="IPR052523">
    <property type="entry name" value="Trichothecene_AcTrans"/>
</dbReference>
<dbReference type="OrthoDB" id="2744543at2759"/>
<dbReference type="GO" id="GO:0016747">
    <property type="term" value="F:acyltransferase activity, transferring groups other than amino-acyl groups"/>
    <property type="evidence" value="ECO:0007669"/>
    <property type="project" value="InterPro"/>
</dbReference>
<evidence type="ECO:0000313" key="3">
    <source>
        <dbReference type="Proteomes" id="UP000670092"/>
    </source>
</evidence>
<dbReference type="PANTHER" id="PTHR42791:SF17">
    <property type="entry name" value="ACETYLTRANSFERASE, GNAT FAMILY FAMILY (AFU_ORTHOLOGUE AFUA_8G05690)"/>
    <property type="match status" value="1"/>
</dbReference>
<feature type="domain" description="N-acetyltransferase" evidence="1">
    <location>
        <begin position="3"/>
        <end position="208"/>
    </location>
</feature>
<dbReference type="SUPFAM" id="SSF55729">
    <property type="entry name" value="Acyl-CoA N-acyltransferases (Nat)"/>
    <property type="match status" value="1"/>
</dbReference>
<gene>
    <name evidence="2" type="ORF">I7I52_06955</name>
</gene>
<proteinExistence type="predicted"/>
<dbReference type="AlphaFoldDB" id="A0A8H7YPY2"/>
<dbReference type="Proteomes" id="UP000670092">
    <property type="component" value="Unassembled WGS sequence"/>
</dbReference>
<dbReference type="PROSITE" id="PS51186">
    <property type="entry name" value="GNAT"/>
    <property type="match status" value="1"/>
</dbReference>
<reference evidence="2 3" key="1">
    <citation type="submission" date="2021-01" db="EMBL/GenBank/DDBJ databases">
        <title>Chromosome-level genome assembly of a human fungal pathogen reveals clustering of transcriptionally co-regulated genes.</title>
        <authorList>
            <person name="Voorhies M."/>
            <person name="Cohen S."/>
            <person name="Shea T.P."/>
            <person name="Petrus S."/>
            <person name="Munoz J.F."/>
            <person name="Poplawski S."/>
            <person name="Goldman W.E."/>
            <person name="Michael T."/>
            <person name="Cuomo C.A."/>
            <person name="Sil A."/>
            <person name="Beyhan S."/>
        </authorList>
    </citation>
    <scope>NUCLEOTIDE SEQUENCE [LARGE SCALE GENOMIC DNA]</scope>
    <source>
        <strain evidence="2 3">G184AR</strain>
    </source>
</reference>
<evidence type="ECO:0000259" key="1">
    <source>
        <dbReference type="PROSITE" id="PS51186"/>
    </source>
</evidence>
<comment type="caution">
    <text evidence="2">The sequence shown here is derived from an EMBL/GenBank/DDBJ whole genome shotgun (WGS) entry which is preliminary data.</text>
</comment>
<dbReference type="PANTHER" id="PTHR42791">
    <property type="entry name" value="GNAT FAMILY ACETYLTRANSFERASE"/>
    <property type="match status" value="1"/>
</dbReference>
<dbReference type="CDD" id="cd04301">
    <property type="entry name" value="NAT_SF"/>
    <property type="match status" value="1"/>
</dbReference>
<evidence type="ECO:0000313" key="2">
    <source>
        <dbReference type="EMBL" id="KAG5296335.1"/>
    </source>
</evidence>
<accession>A0A8H7YPY2</accession>
<dbReference type="InterPro" id="IPR000182">
    <property type="entry name" value="GNAT_dom"/>
</dbReference>
<sequence length="216" mass="24616">MPLVVFPALLSEIDQVYDVFFAAFEDEPIMPFLYPRGVDRKAHREGTIQWSQQDKTTHIVKCVDTDTGNIVGMASWDIFWRPGEENGWERPAGIPWLEGEEKERCMSVLGPMWDIRVDLFGRRRYIYLSAVAVHPDHQRGGAGRLLIQWGIDLANQLALPIYTESSEVGFHLYEHMGFERLSHVRLVHKAEIIGKPEDVEIPLMVKMPTSLGGMGV</sequence>
<name>A0A8H7YPY2_AJECA</name>
<dbReference type="InterPro" id="IPR016181">
    <property type="entry name" value="Acyl_CoA_acyltransferase"/>
</dbReference>
<dbReference type="Pfam" id="PF00583">
    <property type="entry name" value="Acetyltransf_1"/>
    <property type="match status" value="1"/>
</dbReference>
<dbReference type="VEuPathDB" id="FungiDB:I7I52_06955"/>
<dbReference type="Gene3D" id="3.40.630.30">
    <property type="match status" value="1"/>
</dbReference>
<organism evidence="2 3">
    <name type="scientific">Ajellomyces capsulatus</name>
    <name type="common">Darling's disease fungus</name>
    <name type="synonym">Histoplasma capsulatum</name>
    <dbReference type="NCBI Taxonomy" id="5037"/>
    <lineage>
        <taxon>Eukaryota</taxon>
        <taxon>Fungi</taxon>
        <taxon>Dikarya</taxon>
        <taxon>Ascomycota</taxon>
        <taxon>Pezizomycotina</taxon>
        <taxon>Eurotiomycetes</taxon>
        <taxon>Eurotiomycetidae</taxon>
        <taxon>Onygenales</taxon>
        <taxon>Ajellomycetaceae</taxon>
        <taxon>Histoplasma</taxon>
    </lineage>
</organism>
<protein>
    <recommendedName>
        <fullName evidence="1">N-acetyltransferase domain-containing protein</fullName>
    </recommendedName>
</protein>
<dbReference type="EMBL" id="JAEVHI010000003">
    <property type="protein sequence ID" value="KAG5296335.1"/>
    <property type="molecule type" value="Genomic_DNA"/>
</dbReference>